<feature type="region of interest" description="Disordered" evidence="1">
    <location>
        <begin position="95"/>
        <end position="116"/>
    </location>
</feature>
<proteinExistence type="predicted"/>
<accession>A0ABQ9GT35</accession>
<feature type="region of interest" description="Disordered" evidence="1">
    <location>
        <begin position="1"/>
        <end position="36"/>
    </location>
</feature>
<evidence type="ECO:0000256" key="1">
    <source>
        <dbReference type="SAM" id="MobiDB-lite"/>
    </source>
</evidence>
<reference evidence="2 3" key="1">
    <citation type="submission" date="2023-02" db="EMBL/GenBank/DDBJ databases">
        <title>LHISI_Scaffold_Assembly.</title>
        <authorList>
            <person name="Stuart O.P."/>
            <person name="Cleave R."/>
            <person name="Magrath M.J.L."/>
            <person name="Mikheyev A.S."/>
        </authorList>
    </citation>
    <scope>NUCLEOTIDE SEQUENCE [LARGE SCALE GENOMIC DNA]</scope>
    <source>
        <strain evidence="2">Daus_M_001</strain>
        <tissue evidence="2">Leg muscle</tissue>
    </source>
</reference>
<evidence type="ECO:0000313" key="3">
    <source>
        <dbReference type="Proteomes" id="UP001159363"/>
    </source>
</evidence>
<dbReference type="Proteomes" id="UP001159363">
    <property type="component" value="Chromosome 8"/>
</dbReference>
<sequence>MITPVAPTQGMNQLLIKKGPRKRVSSRAGPHQNQRAANRIPKYTEVEWAHPITHWLREALEVGNLSDWLARWGRFPIGWAVILAAQPTGEFFKARRSQSDTRPVPESHAVNQRTGTPTSKAAFHLHSCNHGLPDLVHDSSFSRKYGLQPRRHNAIRELQPRWSMATTLASHRGDQGSIPNRVTPGMLHMGIVSDDAAGRRVFSEIYRFPIFAFRLCFISTSCHSHRL</sequence>
<comment type="caution">
    <text evidence="2">The sequence shown here is derived from an EMBL/GenBank/DDBJ whole genome shotgun (WGS) entry which is preliminary data.</text>
</comment>
<dbReference type="EMBL" id="JARBHB010000009">
    <property type="protein sequence ID" value="KAJ8875175.1"/>
    <property type="molecule type" value="Genomic_DNA"/>
</dbReference>
<evidence type="ECO:0000313" key="2">
    <source>
        <dbReference type="EMBL" id="KAJ8875175.1"/>
    </source>
</evidence>
<name>A0ABQ9GT35_9NEOP</name>
<keyword evidence="3" id="KW-1185">Reference proteome</keyword>
<protein>
    <submittedName>
        <fullName evidence="2">Uncharacterized protein</fullName>
    </submittedName>
</protein>
<organism evidence="2 3">
    <name type="scientific">Dryococelus australis</name>
    <dbReference type="NCBI Taxonomy" id="614101"/>
    <lineage>
        <taxon>Eukaryota</taxon>
        <taxon>Metazoa</taxon>
        <taxon>Ecdysozoa</taxon>
        <taxon>Arthropoda</taxon>
        <taxon>Hexapoda</taxon>
        <taxon>Insecta</taxon>
        <taxon>Pterygota</taxon>
        <taxon>Neoptera</taxon>
        <taxon>Polyneoptera</taxon>
        <taxon>Phasmatodea</taxon>
        <taxon>Verophasmatodea</taxon>
        <taxon>Anareolatae</taxon>
        <taxon>Phasmatidae</taxon>
        <taxon>Eurycanthinae</taxon>
        <taxon>Dryococelus</taxon>
    </lineage>
</organism>
<gene>
    <name evidence="2" type="ORF">PR048_023070</name>
</gene>